<keyword evidence="6" id="KW-0547">Nucleotide-binding</keyword>
<evidence type="ECO:0000256" key="4">
    <source>
        <dbReference type="ARBA" id="ARBA00016218"/>
    </source>
</evidence>
<dbReference type="RefSeq" id="WP_311953100.1">
    <property type="nucleotide sequence ID" value="NZ_JAVLVU010000001.1"/>
</dbReference>
<dbReference type="PROSITE" id="PS00794">
    <property type="entry name" value="HPPK"/>
    <property type="match status" value="1"/>
</dbReference>
<dbReference type="InterPro" id="IPR000550">
    <property type="entry name" value="Hppk"/>
</dbReference>
<evidence type="ECO:0000313" key="15">
    <source>
        <dbReference type="Proteomes" id="UP001258315"/>
    </source>
</evidence>
<keyword evidence="5" id="KW-0808">Transferase</keyword>
<dbReference type="CDD" id="cd00483">
    <property type="entry name" value="HPPK"/>
    <property type="match status" value="1"/>
</dbReference>
<keyword evidence="7" id="KW-0418">Kinase</keyword>
<reference evidence="15" key="1">
    <citation type="submission" date="2023-07" db="EMBL/GenBank/DDBJ databases">
        <title>Functional and genomic diversity of the sorghum phyllosphere microbiome.</title>
        <authorList>
            <person name="Shade A."/>
        </authorList>
    </citation>
    <scope>NUCLEOTIDE SEQUENCE [LARGE SCALE GENOMIC DNA]</scope>
    <source>
        <strain evidence="15">SORGH_AS_0422</strain>
    </source>
</reference>
<dbReference type="PANTHER" id="PTHR43071">
    <property type="entry name" value="2-AMINO-4-HYDROXY-6-HYDROXYMETHYLDIHYDROPTERIDINE PYROPHOSPHOKINASE"/>
    <property type="match status" value="1"/>
</dbReference>
<keyword evidence="8" id="KW-0067">ATP-binding</keyword>
<evidence type="ECO:0000256" key="9">
    <source>
        <dbReference type="ARBA" id="ARBA00022909"/>
    </source>
</evidence>
<evidence type="ECO:0000256" key="1">
    <source>
        <dbReference type="ARBA" id="ARBA00005051"/>
    </source>
</evidence>
<dbReference type="EC" id="2.7.6.3" evidence="3"/>
<dbReference type="InterPro" id="IPR035907">
    <property type="entry name" value="Hppk_sf"/>
</dbReference>
<comment type="caution">
    <text evidence="14">The sequence shown here is derived from an EMBL/GenBank/DDBJ whole genome shotgun (WGS) entry which is preliminary data.</text>
</comment>
<accession>A0ABU3GZ61</accession>
<protein>
    <recommendedName>
        <fullName evidence="4">2-amino-4-hydroxy-6-hydroxymethyldihydropteridine pyrophosphokinase</fullName>
        <ecNumber evidence="3">2.7.6.3</ecNumber>
    </recommendedName>
    <alternativeName>
        <fullName evidence="11">6-hydroxymethyl-7,8-dihydropterin pyrophosphokinase</fullName>
    </alternativeName>
    <alternativeName>
        <fullName evidence="12">7,8-dihydro-6-hydroxymethylpterin-pyrophosphokinase</fullName>
    </alternativeName>
</protein>
<comment type="similarity">
    <text evidence="2">Belongs to the HPPK family.</text>
</comment>
<keyword evidence="15" id="KW-1185">Reference proteome</keyword>
<feature type="domain" description="7,8-dihydro-6-hydroxymethylpterin-pyrophosphokinase" evidence="13">
    <location>
        <begin position="87"/>
        <end position="98"/>
    </location>
</feature>
<evidence type="ECO:0000259" key="13">
    <source>
        <dbReference type="PROSITE" id="PS00794"/>
    </source>
</evidence>
<evidence type="ECO:0000256" key="6">
    <source>
        <dbReference type="ARBA" id="ARBA00022741"/>
    </source>
</evidence>
<dbReference type="PANTHER" id="PTHR43071:SF1">
    <property type="entry name" value="2-AMINO-4-HYDROXY-6-HYDROXYMETHYLDIHYDROPTERIDINE PYROPHOSPHOKINASE"/>
    <property type="match status" value="1"/>
</dbReference>
<name>A0ABU3GZ61_9SPHI</name>
<evidence type="ECO:0000313" key="14">
    <source>
        <dbReference type="EMBL" id="MDT3405053.1"/>
    </source>
</evidence>
<evidence type="ECO:0000256" key="8">
    <source>
        <dbReference type="ARBA" id="ARBA00022840"/>
    </source>
</evidence>
<comment type="pathway">
    <text evidence="1">Cofactor biosynthesis; tetrahydrofolate biosynthesis; 2-amino-4-hydroxy-6-hydroxymethyl-7,8-dihydropteridine diphosphate from 7,8-dihydroneopterin triphosphate: step 4/4.</text>
</comment>
<dbReference type="EMBL" id="JAVLVU010000001">
    <property type="protein sequence ID" value="MDT3405053.1"/>
    <property type="molecule type" value="Genomic_DNA"/>
</dbReference>
<evidence type="ECO:0000256" key="5">
    <source>
        <dbReference type="ARBA" id="ARBA00022679"/>
    </source>
</evidence>
<dbReference type="Proteomes" id="UP001258315">
    <property type="component" value="Unassembled WGS sequence"/>
</dbReference>
<proteinExistence type="inferred from homology"/>
<dbReference type="SUPFAM" id="SSF55083">
    <property type="entry name" value="6-hydroxymethyl-7,8-dihydropterin pyrophosphokinase, HPPK"/>
    <property type="match status" value="1"/>
</dbReference>
<sequence>MIGVYLLLGSNLGNRQLFLQQAINHIEAEAGPVIKKSGLYETQSWGKNDAPDYLNQVLLIHTTLAAPALLNKLLDIELLLGRVREEKWGARVIDIDILFYDDEIIDSPDLKIPHPELHKRRFTLEPLAEIAPNFKHPVFKVDIEVLKNNLQDKLEVKKIYF</sequence>
<keyword evidence="9" id="KW-0289">Folate biosynthesis</keyword>
<evidence type="ECO:0000256" key="11">
    <source>
        <dbReference type="ARBA" id="ARBA00029766"/>
    </source>
</evidence>
<gene>
    <name evidence="14" type="ORF">QE417_004125</name>
</gene>
<evidence type="ECO:0000256" key="7">
    <source>
        <dbReference type="ARBA" id="ARBA00022777"/>
    </source>
</evidence>
<dbReference type="NCBIfam" id="TIGR01498">
    <property type="entry name" value="folK"/>
    <property type="match status" value="1"/>
</dbReference>
<evidence type="ECO:0000256" key="3">
    <source>
        <dbReference type="ARBA" id="ARBA00013253"/>
    </source>
</evidence>
<dbReference type="Gene3D" id="3.30.70.560">
    <property type="entry name" value="7,8-Dihydro-6-hydroxymethylpterin-pyrophosphokinase HPPK"/>
    <property type="match status" value="1"/>
</dbReference>
<evidence type="ECO:0000256" key="2">
    <source>
        <dbReference type="ARBA" id="ARBA00005810"/>
    </source>
</evidence>
<dbReference type="Pfam" id="PF01288">
    <property type="entry name" value="HPPK"/>
    <property type="match status" value="1"/>
</dbReference>
<organism evidence="14 15">
    <name type="scientific">Mucilaginibacter terrae</name>
    <dbReference type="NCBI Taxonomy" id="1955052"/>
    <lineage>
        <taxon>Bacteria</taxon>
        <taxon>Pseudomonadati</taxon>
        <taxon>Bacteroidota</taxon>
        <taxon>Sphingobacteriia</taxon>
        <taxon>Sphingobacteriales</taxon>
        <taxon>Sphingobacteriaceae</taxon>
        <taxon>Mucilaginibacter</taxon>
    </lineage>
</organism>
<comment type="function">
    <text evidence="10">Catalyzes the transfer of pyrophosphate from adenosine triphosphate (ATP) to 6-hydroxymethyl-7,8-dihydropterin, an enzymatic step in folate biosynthesis pathway.</text>
</comment>
<evidence type="ECO:0000256" key="10">
    <source>
        <dbReference type="ARBA" id="ARBA00029409"/>
    </source>
</evidence>
<evidence type="ECO:0000256" key="12">
    <source>
        <dbReference type="ARBA" id="ARBA00033413"/>
    </source>
</evidence>